<dbReference type="AlphaFoldDB" id="A0A2J6TG12"/>
<dbReference type="GeneID" id="36590947"/>
<feature type="region of interest" description="Disordered" evidence="1">
    <location>
        <begin position="99"/>
        <end position="129"/>
    </location>
</feature>
<evidence type="ECO:0000313" key="2">
    <source>
        <dbReference type="EMBL" id="PMD61952.1"/>
    </source>
</evidence>
<evidence type="ECO:0000256" key="1">
    <source>
        <dbReference type="SAM" id="MobiDB-lite"/>
    </source>
</evidence>
<organism evidence="2 3">
    <name type="scientific">Hyaloscypha bicolor E</name>
    <dbReference type="NCBI Taxonomy" id="1095630"/>
    <lineage>
        <taxon>Eukaryota</taxon>
        <taxon>Fungi</taxon>
        <taxon>Dikarya</taxon>
        <taxon>Ascomycota</taxon>
        <taxon>Pezizomycotina</taxon>
        <taxon>Leotiomycetes</taxon>
        <taxon>Helotiales</taxon>
        <taxon>Hyaloscyphaceae</taxon>
        <taxon>Hyaloscypha</taxon>
        <taxon>Hyaloscypha bicolor</taxon>
    </lineage>
</organism>
<keyword evidence="3" id="KW-1185">Reference proteome</keyword>
<sequence length="206" mass="22198">MAEEPVTYQINPFFQFSCVLEKAVLALISETAGTYRRIHDDDLPAPAPAPAMERKLFLKEETPASPAFPSCLLNNFSVYKQHPRIFDLTPTASVASSIEAPKSPAWSSSRGLNRSRQSVRGSEAHPAQQTDVAMPTLVEFCGLGCQDKLCKGADRGEGVEKIGPSMKAICCLRVVGQFSMSLPNLRTFGSAADRSGGPLCGNNHPS</sequence>
<accession>A0A2J6TG12</accession>
<dbReference type="RefSeq" id="XP_024738856.1">
    <property type="nucleotide sequence ID" value="XM_024882870.1"/>
</dbReference>
<evidence type="ECO:0000313" key="3">
    <source>
        <dbReference type="Proteomes" id="UP000235371"/>
    </source>
</evidence>
<feature type="compositionally biased region" description="Polar residues" evidence="1">
    <location>
        <begin position="105"/>
        <end position="120"/>
    </location>
</feature>
<dbReference type="Proteomes" id="UP000235371">
    <property type="component" value="Unassembled WGS sequence"/>
</dbReference>
<gene>
    <name evidence="2" type="ORF">K444DRAFT_627990</name>
</gene>
<dbReference type="InParanoid" id="A0A2J6TG12"/>
<protein>
    <submittedName>
        <fullName evidence="2">Uncharacterized protein</fullName>
    </submittedName>
</protein>
<reference evidence="2 3" key="1">
    <citation type="submission" date="2016-04" db="EMBL/GenBank/DDBJ databases">
        <title>A degradative enzymes factory behind the ericoid mycorrhizal symbiosis.</title>
        <authorList>
            <consortium name="DOE Joint Genome Institute"/>
            <person name="Martino E."/>
            <person name="Morin E."/>
            <person name="Grelet G."/>
            <person name="Kuo A."/>
            <person name="Kohler A."/>
            <person name="Daghino S."/>
            <person name="Barry K."/>
            <person name="Choi C."/>
            <person name="Cichocki N."/>
            <person name="Clum A."/>
            <person name="Copeland A."/>
            <person name="Hainaut M."/>
            <person name="Haridas S."/>
            <person name="Labutti K."/>
            <person name="Lindquist E."/>
            <person name="Lipzen A."/>
            <person name="Khouja H.-R."/>
            <person name="Murat C."/>
            <person name="Ohm R."/>
            <person name="Olson A."/>
            <person name="Spatafora J."/>
            <person name="Veneault-Fourrey C."/>
            <person name="Henrissat B."/>
            <person name="Grigoriev I."/>
            <person name="Martin F."/>
            <person name="Perotto S."/>
        </authorList>
    </citation>
    <scope>NUCLEOTIDE SEQUENCE [LARGE SCALE GENOMIC DNA]</scope>
    <source>
        <strain evidence="2 3">E</strain>
    </source>
</reference>
<proteinExistence type="predicted"/>
<dbReference type="EMBL" id="KZ613785">
    <property type="protein sequence ID" value="PMD61952.1"/>
    <property type="molecule type" value="Genomic_DNA"/>
</dbReference>
<name>A0A2J6TG12_9HELO</name>